<protein>
    <submittedName>
        <fullName evidence="1">Uncharacterized protein</fullName>
    </submittedName>
</protein>
<reference evidence="1" key="1">
    <citation type="submission" date="2019-03" db="EMBL/GenBank/DDBJ databases">
        <authorList>
            <person name="Mank J."/>
            <person name="Almeida P."/>
        </authorList>
    </citation>
    <scope>NUCLEOTIDE SEQUENCE</scope>
    <source>
        <strain evidence="1">78183</strain>
    </source>
</reference>
<name>A0A6N2MA00_SALVM</name>
<sequence length="266" mass="30667">MSRIAFVCHIAILCHWESLLHYLNGIWFGEYRLRANLARHDMNLRTARIRLLITTRLSPKIEKDLDLKLDDRVYHHLHVEEIICDSPPDFENINFNLNSFRPWIEEVDDSEFSEQDAEEDIVSELIDDSNEQCDAGLMFLEITRDVRVAVEHDFATEREVDVDNQELSAESAVGVENSQYEPEHTSVEHPMVTRSEYHKMKLLTDIGTVSGETWTNCASGPLNSGIQKDHIMQQMDSDMNTKCNVDEEVQDILQEGKALAWGDFTN</sequence>
<dbReference type="EMBL" id="CAADRP010001643">
    <property type="protein sequence ID" value="VFU46533.1"/>
    <property type="molecule type" value="Genomic_DNA"/>
</dbReference>
<gene>
    <name evidence="1" type="ORF">SVIM_LOCUS295162</name>
</gene>
<evidence type="ECO:0000313" key="1">
    <source>
        <dbReference type="EMBL" id="VFU46533.1"/>
    </source>
</evidence>
<accession>A0A6N2MA00</accession>
<organism evidence="1">
    <name type="scientific">Salix viminalis</name>
    <name type="common">Common osier</name>
    <name type="synonym">Basket willow</name>
    <dbReference type="NCBI Taxonomy" id="40686"/>
    <lineage>
        <taxon>Eukaryota</taxon>
        <taxon>Viridiplantae</taxon>
        <taxon>Streptophyta</taxon>
        <taxon>Embryophyta</taxon>
        <taxon>Tracheophyta</taxon>
        <taxon>Spermatophyta</taxon>
        <taxon>Magnoliopsida</taxon>
        <taxon>eudicotyledons</taxon>
        <taxon>Gunneridae</taxon>
        <taxon>Pentapetalae</taxon>
        <taxon>rosids</taxon>
        <taxon>fabids</taxon>
        <taxon>Malpighiales</taxon>
        <taxon>Salicaceae</taxon>
        <taxon>Saliceae</taxon>
        <taxon>Salix</taxon>
    </lineage>
</organism>
<proteinExistence type="predicted"/>
<dbReference type="AlphaFoldDB" id="A0A6N2MA00"/>